<name>A0AAU8DW60_9ACTN</name>
<dbReference type="SUPFAM" id="SSF52317">
    <property type="entry name" value="Class I glutamine amidotransferase-like"/>
    <property type="match status" value="1"/>
</dbReference>
<dbReference type="GO" id="GO:0008236">
    <property type="term" value="F:serine-type peptidase activity"/>
    <property type="evidence" value="ECO:0007669"/>
    <property type="project" value="UniProtKB-KW"/>
</dbReference>
<evidence type="ECO:0000256" key="5">
    <source>
        <dbReference type="SAM" id="MobiDB-lite"/>
    </source>
</evidence>
<dbReference type="GO" id="GO:0006508">
    <property type="term" value="P:proteolysis"/>
    <property type="evidence" value="ECO:0007669"/>
    <property type="project" value="UniProtKB-KW"/>
</dbReference>
<feature type="region of interest" description="Disordered" evidence="5">
    <location>
        <begin position="1"/>
        <end position="30"/>
    </location>
</feature>
<dbReference type="RefSeq" id="WP_353651052.1">
    <property type="nucleotide sequence ID" value="NZ_CP159218.1"/>
</dbReference>
<evidence type="ECO:0000256" key="3">
    <source>
        <dbReference type="ARBA" id="ARBA00022801"/>
    </source>
</evidence>
<dbReference type="EMBL" id="CP159218">
    <property type="protein sequence ID" value="XCG65447.1"/>
    <property type="molecule type" value="Genomic_DNA"/>
</dbReference>
<organism evidence="6">
    <name type="scientific">Nakamurella sp. A5-74</name>
    <dbReference type="NCBI Taxonomy" id="3158264"/>
    <lineage>
        <taxon>Bacteria</taxon>
        <taxon>Bacillati</taxon>
        <taxon>Actinomycetota</taxon>
        <taxon>Actinomycetes</taxon>
        <taxon>Nakamurellales</taxon>
        <taxon>Nakamurellaceae</taxon>
        <taxon>Nakamurella</taxon>
    </lineage>
</organism>
<reference evidence="6" key="1">
    <citation type="submission" date="2024-05" db="EMBL/GenBank/DDBJ databases">
        <authorList>
            <person name="Cai S.Y."/>
            <person name="Jin L.M."/>
            <person name="Li H.R."/>
        </authorList>
    </citation>
    <scope>NUCLEOTIDE SEQUENCE</scope>
    <source>
        <strain evidence="6">A5-74</strain>
    </source>
</reference>
<evidence type="ECO:0000256" key="4">
    <source>
        <dbReference type="ARBA" id="ARBA00022825"/>
    </source>
</evidence>
<accession>A0AAU8DW60</accession>
<dbReference type="Gene3D" id="3.40.50.880">
    <property type="match status" value="1"/>
</dbReference>
<comment type="similarity">
    <text evidence="1">Belongs to the peptidase S51 family.</text>
</comment>
<dbReference type="Pfam" id="PF03575">
    <property type="entry name" value="Peptidase_S51"/>
    <property type="match status" value="1"/>
</dbReference>
<evidence type="ECO:0000256" key="1">
    <source>
        <dbReference type="ARBA" id="ARBA00006534"/>
    </source>
</evidence>
<dbReference type="PANTHER" id="PTHR20842">
    <property type="entry name" value="PROTEASE S51 ALPHA-ASPARTYL DIPEPTIDASE"/>
    <property type="match status" value="1"/>
</dbReference>
<evidence type="ECO:0000313" key="6">
    <source>
        <dbReference type="EMBL" id="XCG65447.1"/>
    </source>
</evidence>
<gene>
    <name evidence="6" type="ORF">ABLG96_09300</name>
</gene>
<dbReference type="InterPro" id="IPR005320">
    <property type="entry name" value="Peptidase_S51"/>
</dbReference>
<dbReference type="PANTHER" id="PTHR20842:SF0">
    <property type="entry name" value="ALPHA-ASPARTYL DIPEPTIDASE"/>
    <property type="match status" value="1"/>
</dbReference>
<sequence length="243" mass="26418">MMAIRPEGSSFTEPAEHGRGEGSVFLGGGGSPDDERDVWTWAHTGVERVLYWPFALAGNILATADEWFRGSLASIDLHPEVVTWTTLQGRRSDELDEFDLLHVGGGNTFRLLDHIRRHEFFTPVRDFVRRGGDYYGGSAGAVIACADIEIAASRDPNDVGLVDLGALALIPSYSVLPHHDGNVTSPLSWASERNRAVIAVPERGGLHHRLGTFTAIGPDLSMEITSGGMTPRPPGSSWLHRAR</sequence>
<evidence type="ECO:0000256" key="2">
    <source>
        <dbReference type="ARBA" id="ARBA00022670"/>
    </source>
</evidence>
<proteinExistence type="inferred from homology"/>
<keyword evidence="6" id="KW-0315">Glutamine amidotransferase</keyword>
<dbReference type="InterPro" id="IPR029062">
    <property type="entry name" value="Class_I_gatase-like"/>
</dbReference>
<keyword evidence="4" id="KW-0720">Serine protease</keyword>
<keyword evidence="3" id="KW-0378">Hydrolase</keyword>
<protein>
    <submittedName>
        <fullName evidence="6">Type 1 glutamine amidotransferase-like domain-containing protein</fullName>
    </submittedName>
</protein>
<dbReference type="AlphaFoldDB" id="A0AAU8DW60"/>
<keyword evidence="2" id="KW-0645">Protease</keyword>